<dbReference type="InterPro" id="IPR004891">
    <property type="entry name" value="Mercury-R_MerC"/>
</dbReference>
<feature type="transmembrane region" description="Helical" evidence="1">
    <location>
        <begin position="95"/>
        <end position="116"/>
    </location>
</feature>
<reference evidence="3" key="1">
    <citation type="journal article" date="2019" name="Int. J. Syst. Evol. Microbiol.">
        <title>The Global Catalogue of Microorganisms (GCM) 10K type strain sequencing project: providing services to taxonomists for standard genome sequencing and annotation.</title>
        <authorList>
            <consortium name="The Broad Institute Genomics Platform"/>
            <consortium name="The Broad Institute Genome Sequencing Center for Infectious Disease"/>
            <person name="Wu L."/>
            <person name="Ma J."/>
        </authorList>
    </citation>
    <scope>NUCLEOTIDE SEQUENCE [LARGE SCALE GENOMIC DNA]</scope>
    <source>
        <strain evidence="3">JCM 17525</strain>
    </source>
</reference>
<comment type="caution">
    <text evidence="2">The sequence shown here is derived from an EMBL/GenBank/DDBJ whole genome shotgun (WGS) entry which is preliminary data.</text>
</comment>
<keyword evidence="1" id="KW-1133">Transmembrane helix</keyword>
<evidence type="ECO:0000313" key="3">
    <source>
        <dbReference type="Proteomes" id="UP001501456"/>
    </source>
</evidence>
<keyword evidence="1" id="KW-0812">Transmembrane</keyword>
<protein>
    <recommendedName>
        <fullName evidence="4">MerC domain-containing protein</fullName>
    </recommendedName>
</protein>
<sequence>MILKLKADKLGIVSSGLCLVHCLATPFLFLAKTCSATTCSHAPVWWQSIDYLFLIVSFVAIKQATKKVTKNWLPNVFWIAWSILLLAIVNETFEIVLVSELFIYIPAFVIIGLHFYNHKCCNIQKGVS</sequence>
<accession>A0ABP7GZQ7</accession>
<feature type="transmembrane region" description="Helical" evidence="1">
    <location>
        <begin position="12"/>
        <end position="31"/>
    </location>
</feature>
<keyword evidence="1" id="KW-0472">Membrane</keyword>
<dbReference type="Pfam" id="PF03203">
    <property type="entry name" value="MerC"/>
    <property type="match status" value="1"/>
</dbReference>
<organism evidence="2 3">
    <name type="scientific">Corallibacter vietnamensis</name>
    <dbReference type="NCBI Taxonomy" id="904130"/>
    <lineage>
        <taxon>Bacteria</taxon>
        <taxon>Pseudomonadati</taxon>
        <taxon>Bacteroidota</taxon>
        <taxon>Flavobacteriia</taxon>
        <taxon>Flavobacteriales</taxon>
        <taxon>Flavobacteriaceae</taxon>
        <taxon>Corallibacter</taxon>
    </lineage>
</organism>
<dbReference type="Proteomes" id="UP001501456">
    <property type="component" value="Unassembled WGS sequence"/>
</dbReference>
<gene>
    <name evidence="2" type="ORF">GCM10022271_08800</name>
</gene>
<keyword evidence="3" id="KW-1185">Reference proteome</keyword>
<name>A0ABP7GZQ7_9FLAO</name>
<feature type="transmembrane region" description="Helical" evidence="1">
    <location>
        <begin position="43"/>
        <end position="60"/>
    </location>
</feature>
<evidence type="ECO:0008006" key="4">
    <source>
        <dbReference type="Google" id="ProtNLM"/>
    </source>
</evidence>
<evidence type="ECO:0000256" key="1">
    <source>
        <dbReference type="SAM" id="Phobius"/>
    </source>
</evidence>
<evidence type="ECO:0000313" key="2">
    <source>
        <dbReference type="EMBL" id="GAA3778750.1"/>
    </source>
</evidence>
<feature type="transmembrane region" description="Helical" evidence="1">
    <location>
        <begin position="72"/>
        <end position="89"/>
    </location>
</feature>
<proteinExistence type="predicted"/>
<dbReference type="RefSeq" id="WP_344727496.1">
    <property type="nucleotide sequence ID" value="NZ_BAABBI010000001.1"/>
</dbReference>
<dbReference type="EMBL" id="BAABBI010000001">
    <property type="protein sequence ID" value="GAA3778750.1"/>
    <property type="molecule type" value="Genomic_DNA"/>
</dbReference>